<evidence type="ECO:0000313" key="3">
    <source>
        <dbReference type="EMBL" id="MFK2900034.1"/>
    </source>
</evidence>
<feature type="signal peptide" evidence="2">
    <location>
        <begin position="1"/>
        <end position="19"/>
    </location>
</feature>
<organism evidence="3 4">
    <name type="scientific">Dyella jejuensis</name>
    <dbReference type="NCBI Taxonomy" id="1432009"/>
    <lineage>
        <taxon>Bacteria</taxon>
        <taxon>Pseudomonadati</taxon>
        <taxon>Pseudomonadota</taxon>
        <taxon>Gammaproteobacteria</taxon>
        <taxon>Lysobacterales</taxon>
        <taxon>Rhodanobacteraceae</taxon>
        <taxon>Dyella</taxon>
    </lineage>
</organism>
<proteinExistence type="predicted"/>
<feature type="region of interest" description="Disordered" evidence="1">
    <location>
        <begin position="445"/>
        <end position="468"/>
    </location>
</feature>
<dbReference type="InterPro" id="IPR025566">
    <property type="entry name" value="DUF4331"/>
</dbReference>
<dbReference type="Pfam" id="PF14224">
    <property type="entry name" value="DUF4331"/>
    <property type="match status" value="1"/>
</dbReference>
<keyword evidence="4" id="KW-1185">Reference proteome</keyword>
<dbReference type="Proteomes" id="UP001620461">
    <property type="component" value="Unassembled WGS sequence"/>
</dbReference>
<gene>
    <name evidence="3" type="ORF">ISP15_06770</name>
</gene>
<evidence type="ECO:0000256" key="1">
    <source>
        <dbReference type="SAM" id="MobiDB-lite"/>
    </source>
</evidence>
<protein>
    <submittedName>
        <fullName evidence="3">DUF4331 domain-containing protein</fullName>
    </submittedName>
</protein>
<name>A0ABW8JG23_9GAMM</name>
<feature type="chain" id="PRO_5045577715" evidence="2">
    <location>
        <begin position="20"/>
        <end position="505"/>
    </location>
</feature>
<dbReference type="EMBL" id="JADIKJ010000006">
    <property type="protein sequence ID" value="MFK2900034.1"/>
    <property type="molecule type" value="Genomic_DNA"/>
</dbReference>
<evidence type="ECO:0000313" key="4">
    <source>
        <dbReference type="Proteomes" id="UP001620461"/>
    </source>
</evidence>
<accession>A0ABW8JG23</accession>
<sequence length="505" mass="53771">MKFKPLFLFISLVPAVALASSHREAPFISTLPQVDGSDFYMFMSYEPGRQGYVTLLANYNPLQTPGAGPIYYALDPNAYYDIHIDNAGHARSDLTFRFRFTNTYKNLTVPTGANGKPIAVPVLNIGRISSSNQSDLNRIETYTVEVLQGDDSKGRPLVNSEGGSSTFVKPVDNIGFKSINDYAGYANNYVYDVVIPGCSQHGRVFAGQRKDGFVVNVGEIFDLFNLNPLGSRESSHNALTAKNVDTLALEVPASCLRSNSSDPIIGGWTTASIPKHLDIDPANGGQSAAPANAGPADYVQVSRLGLPLFNEVVIGLPDKDKYNGSAPCDDAQFAKYVTNPTLPALVNTLFGAAIPHTPRYDLVTVFLTGVPGLNKPASVTPSEELRLNTSTPVTAPAKQNDLGVLGGDLAGFPNGRRPYDDVVDIALRVEEGALCSTSIGACGNETKDPNNGAPFTDGTRSPGPTAATEKVVGDEYPADTYLPQFPYLMTPLPGSPNGENGVAAN</sequence>
<evidence type="ECO:0000256" key="2">
    <source>
        <dbReference type="SAM" id="SignalP"/>
    </source>
</evidence>
<keyword evidence="2" id="KW-0732">Signal</keyword>
<dbReference type="RefSeq" id="WP_404546402.1">
    <property type="nucleotide sequence ID" value="NZ_JADIKJ010000006.1"/>
</dbReference>
<reference evidence="3 4" key="1">
    <citation type="submission" date="2020-10" db="EMBL/GenBank/DDBJ databases">
        <title>Phylogeny of dyella-like bacteria.</title>
        <authorList>
            <person name="Fu J."/>
        </authorList>
    </citation>
    <scope>NUCLEOTIDE SEQUENCE [LARGE SCALE GENOMIC DNA]</scope>
    <source>
        <strain evidence="3 4">JP1</strain>
    </source>
</reference>
<comment type="caution">
    <text evidence="3">The sequence shown here is derived from an EMBL/GenBank/DDBJ whole genome shotgun (WGS) entry which is preliminary data.</text>
</comment>